<feature type="active site" description="Charge relay system" evidence="5 6">
    <location>
        <position position="280"/>
    </location>
</feature>
<evidence type="ECO:0000256" key="9">
    <source>
        <dbReference type="SAM" id="SignalP"/>
    </source>
</evidence>
<proteinExistence type="inferred from homology"/>
<dbReference type="InterPro" id="IPR023827">
    <property type="entry name" value="Peptidase_S8_Asp-AS"/>
</dbReference>
<accession>A0A495W3B6</accession>
<evidence type="ECO:0000256" key="7">
    <source>
        <dbReference type="RuleBase" id="RU003355"/>
    </source>
</evidence>
<evidence type="ECO:0000256" key="4">
    <source>
        <dbReference type="ARBA" id="ARBA00022825"/>
    </source>
</evidence>
<dbReference type="Gene3D" id="2.60.40.10">
    <property type="entry name" value="Immunoglobulins"/>
    <property type="match status" value="1"/>
</dbReference>
<evidence type="ECO:0000256" key="1">
    <source>
        <dbReference type="ARBA" id="ARBA00011073"/>
    </source>
</evidence>
<dbReference type="InterPro" id="IPR023828">
    <property type="entry name" value="Peptidase_S8_Ser-AS"/>
</dbReference>
<dbReference type="Pfam" id="PF00082">
    <property type="entry name" value="Peptidase_S8"/>
    <property type="match status" value="1"/>
</dbReference>
<comment type="similarity">
    <text evidence="1 6 7">Belongs to the peptidase S8 family.</text>
</comment>
<evidence type="ECO:0000256" key="6">
    <source>
        <dbReference type="PROSITE-ProRule" id="PRU01240"/>
    </source>
</evidence>
<protein>
    <submittedName>
        <fullName evidence="11">Subtilase family protein</fullName>
    </submittedName>
</protein>
<dbReference type="InterPro" id="IPR000209">
    <property type="entry name" value="Peptidase_S8/S53_dom"/>
</dbReference>
<keyword evidence="3 6" id="KW-0378">Hydrolase</keyword>
<dbReference type="PROSITE" id="PS00136">
    <property type="entry name" value="SUBTILASE_ASP"/>
    <property type="match status" value="1"/>
</dbReference>
<dbReference type="PRINTS" id="PR00723">
    <property type="entry name" value="SUBTILISIN"/>
</dbReference>
<keyword evidence="12" id="KW-1185">Reference proteome</keyword>
<dbReference type="InterPro" id="IPR015500">
    <property type="entry name" value="Peptidase_S8_subtilisin-rel"/>
</dbReference>
<feature type="chain" id="PRO_5019858801" evidence="9">
    <location>
        <begin position="51"/>
        <end position="1129"/>
    </location>
</feature>
<comment type="caution">
    <text evidence="11">The sequence shown here is derived from an EMBL/GenBank/DDBJ whole genome shotgun (WGS) entry which is preliminary data.</text>
</comment>
<evidence type="ECO:0000259" key="10">
    <source>
        <dbReference type="Pfam" id="PF00082"/>
    </source>
</evidence>
<dbReference type="InterPro" id="IPR022398">
    <property type="entry name" value="Peptidase_S8_His-AS"/>
</dbReference>
<keyword evidence="9" id="KW-0732">Signal</keyword>
<evidence type="ECO:0000313" key="12">
    <source>
        <dbReference type="Proteomes" id="UP000282084"/>
    </source>
</evidence>
<evidence type="ECO:0000256" key="3">
    <source>
        <dbReference type="ARBA" id="ARBA00022801"/>
    </source>
</evidence>
<evidence type="ECO:0000256" key="5">
    <source>
        <dbReference type="PIRSR" id="PIRSR615500-1"/>
    </source>
</evidence>
<dbReference type="PROSITE" id="PS00137">
    <property type="entry name" value="SUBTILASE_HIS"/>
    <property type="match status" value="1"/>
</dbReference>
<name>A0A495W3B6_9PSEU</name>
<dbReference type="InterPro" id="IPR050131">
    <property type="entry name" value="Peptidase_S8_subtilisin-like"/>
</dbReference>
<dbReference type="InterPro" id="IPR036852">
    <property type="entry name" value="Peptidase_S8/S53_dom_sf"/>
</dbReference>
<dbReference type="GO" id="GO:0005975">
    <property type="term" value="P:carbohydrate metabolic process"/>
    <property type="evidence" value="ECO:0007669"/>
    <property type="project" value="UniProtKB-ARBA"/>
</dbReference>
<dbReference type="Proteomes" id="UP000282084">
    <property type="component" value="Unassembled WGS sequence"/>
</dbReference>
<dbReference type="GO" id="GO:0006508">
    <property type="term" value="P:proteolysis"/>
    <property type="evidence" value="ECO:0007669"/>
    <property type="project" value="UniProtKB-KW"/>
</dbReference>
<dbReference type="PANTHER" id="PTHR43806">
    <property type="entry name" value="PEPTIDASE S8"/>
    <property type="match status" value="1"/>
</dbReference>
<feature type="region of interest" description="Disordered" evidence="8">
    <location>
        <begin position="1"/>
        <end position="26"/>
    </location>
</feature>
<dbReference type="GO" id="GO:0004252">
    <property type="term" value="F:serine-type endopeptidase activity"/>
    <property type="evidence" value="ECO:0007669"/>
    <property type="project" value="UniProtKB-UniRule"/>
</dbReference>
<dbReference type="Gene3D" id="3.40.50.200">
    <property type="entry name" value="Peptidase S8/S53 domain"/>
    <property type="match status" value="1"/>
</dbReference>
<organism evidence="11 12">
    <name type="scientific">Saccharothrix australiensis</name>
    <dbReference type="NCBI Taxonomy" id="2072"/>
    <lineage>
        <taxon>Bacteria</taxon>
        <taxon>Bacillati</taxon>
        <taxon>Actinomycetota</taxon>
        <taxon>Actinomycetes</taxon>
        <taxon>Pseudonocardiales</taxon>
        <taxon>Pseudonocardiaceae</taxon>
        <taxon>Saccharothrix</taxon>
    </lineage>
</organism>
<keyword evidence="4 6" id="KW-0720">Serine protease</keyword>
<dbReference type="PROSITE" id="PS00138">
    <property type="entry name" value="SUBTILASE_SER"/>
    <property type="match status" value="1"/>
</dbReference>
<feature type="region of interest" description="Disordered" evidence="8">
    <location>
        <begin position="46"/>
        <end position="65"/>
    </location>
</feature>
<dbReference type="AlphaFoldDB" id="A0A495W3B6"/>
<feature type="active site" description="Charge relay system" evidence="5 6">
    <location>
        <position position="248"/>
    </location>
</feature>
<feature type="signal peptide" evidence="9">
    <location>
        <begin position="1"/>
        <end position="50"/>
    </location>
</feature>
<sequence>MARRLSRTRLSRKNPSRARSPRARSLRTRLSHAVLALATVLASSAVPARAAPAPAPTSDAGGQEPVRTVRLVTGDRVLVSADGERVSPDPSPARPGMRFVAREVDGHRHVIPVDALPLLAEGRLDPRLFDVTLLVRDGYDRLPDLPLLVTYQDGVPAASAALDRTGLAVTAVSTAARTLAVRQGHDTALSTWDSMVADGGRALRPGVEKVWLDGMSKVSLDVSVPRVGGPAAWAAGYRGAGATIGIIDTGVDDTHPDLVGKVVERVDFTAEDDHVDYSGHGTHVASIAAGTGAAGGGRHTGVAPEARLYVAKVCPRTGGCPQSAVIRAIDWMAAKGVKVVNLSLGSGSSAGQDPVEAAVEAHPGTLFVTATGNDAGLTGSPATAPSALAVGAVDDADRPAAFSNRGTRLDEPAVKPEIAAPGVKITAARATTSAGAGDYVEFDGTSMAAPHVAGAAALLAQRHPDWSAARLKQGLVASAGAGTRAWFATGAGRLDVGRAVTQTASAAPAALSFGLRRFPYGDPVHDTVTYRNDGPAPLDLDLRLDATDAAGAALPAGFLTVDRPRVTVPAGGTATVTVTLDPSVDAPRDTHLGGVLSATADGVSLRTPVTAYLEPEMHTLTIRTIGRDGDPTARAYTYFVSQGDRPGGRPVRHPDGVATIRLPQGRYTFDTLLYDGEWPTGTETMMVAPRIVMDRDQTVTVDVRTAKPLSVTAPRPDAAQTIAEIGFNYRVRGGAWYIGDVLLGTTYERLYAGQVGPDDPDGAIAGSAGTGFLRKDASGSTRNSPYAYNLAWHSRPGTFFTGFDRTFTPADLATTEARYAAAAPGQQATVYTSFRAAWDTRARWLGFRAEFDLPFTRTEHYAATEDVQYEKRFRTSVDGVPDGLEGHEPFRGVAPGRTTRETWNLGVLGPAFRHDPSSAWEDGPTIALSRQGDRLSLVPSLATDSSTHLGDYPTPVATAELTRDGVVIASSKRTVQLDADVPAEEATYRYSVVRATPDLDTVSRSVAVRWTFHSAHVAGDGPRNLPVSAVRFTPALDLAQRAPAGKVFAVPFTVQRQPDSAAGPTRRLDLQVSVDDGVTWRKASHVRTGGSGVALVRNPGPGGFVSLRATAEDTAGNKVEQTIMRAYRT</sequence>
<dbReference type="PROSITE" id="PS51892">
    <property type="entry name" value="SUBTILASE"/>
    <property type="match status" value="1"/>
</dbReference>
<dbReference type="InterPro" id="IPR013783">
    <property type="entry name" value="Ig-like_fold"/>
</dbReference>
<evidence type="ECO:0000256" key="8">
    <source>
        <dbReference type="SAM" id="MobiDB-lite"/>
    </source>
</evidence>
<evidence type="ECO:0000256" key="2">
    <source>
        <dbReference type="ARBA" id="ARBA00022670"/>
    </source>
</evidence>
<dbReference type="PANTHER" id="PTHR43806:SF11">
    <property type="entry name" value="CEREVISIN-RELATED"/>
    <property type="match status" value="1"/>
</dbReference>
<feature type="active site" description="Charge relay system" evidence="5 6">
    <location>
        <position position="446"/>
    </location>
</feature>
<gene>
    <name evidence="11" type="ORF">C8E97_3914</name>
</gene>
<dbReference type="EMBL" id="RBXO01000001">
    <property type="protein sequence ID" value="RKT55255.1"/>
    <property type="molecule type" value="Genomic_DNA"/>
</dbReference>
<feature type="compositionally biased region" description="Low complexity" evidence="8">
    <location>
        <begin position="46"/>
        <end position="60"/>
    </location>
</feature>
<evidence type="ECO:0000313" key="11">
    <source>
        <dbReference type="EMBL" id="RKT55255.1"/>
    </source>
</evidence>
<keyword evidence="2 6" id="KW-0645">Protease</keyword>
<feature type="domain" description="Peptidase S8/S53" evidence="10">
    <location>
        <begin position="239"/>
        <end position="492"/>
    </location>
</feature>
<dbReference type="SUPFAM" id="SSF52743">
    <property type="entry name" value="Subtilisin-like"/>
    <property type="match status" value="1"/>
</dbReference>
<reference evidence="11 12" key="1">
    <citation type="submission" date="2018-10" db="EMBL/GenBank/DDBJ databases">
        <title>Sequencing the genomes of 1000 actinobacteria strains.</title>
        <authorList>
            <person name="Klenk H.-P."/>
        </authorList>
    </citation>
    <scope>NUCLEOTIDE SEQUENCE [LARGE SCALE GENOMIC DNA]</scope>
    <source>
        <strain evidence="11 12">DSM 43800</strain>
    </source>
</reference>